<dbReference type="Proteomes" id="UP000683925">
    <property type="component" value="Unassembled WGS sequence"/>
</dbReference>
<dbReference type="EMBL" id="CAJJDP010000062">
    <property type="protein sequence ID" value="CAD8174161.1"/>
    <property type="molecule type" value="Genomic_DNA"/>
</dbReference>
<dbReference type="AlphaFoldDB" id="A0A8S1VC22"/>
<protein>
    <submittedName>
        <fullName evidence="1">Uncharacterized protein</fullName>
    </submittedName>
</protein>
<comment type="caution">
    <text evidence="1">The sequence shown here is derived from an EMBL/GenBank/DDBJ whole genome shotgun (WGS) entry which is preliminary data.</text>
</comment>
<reference evidence="1" key="1">
    <citation type="submission" date="2021-01" db="EMBL/GenBank/DDBJ databases">
        <authorList>
            <consortium name="Genoscope - CEA"/>
            <person name="William W."/>
        </authorList>
    </citation>
    <scope>NUCLEOTIDE SEQUENCE</scope>
</reference>
<keyword evidence="2" id="KW-1185">Reference proteome</keyword>
<proteinExistence type="predicted"/>
<evidence type="ECO:0000313" key="1">
    <source>
        <dbReference type="EMBL" id="CAD8174161.1"/>
    </source>
</evidence>
<gene>
    <name evidence="1" type="ORF">POCTA_138.1.T0630138</name>
</gene>
<name>A0A8S1VC22_PAROT</name>
<accession>A0A8S1VC22</accession>
<sequence>MKSFISKILDLLLNTHAQSNNSKFQRKLIPHMGLGQLQYQKYKLNRLFAIAILK</sequence>
<evidence type="ECO:0000313" key="2">
    <source>
        <dbReference type="Proteomes" id="UP000683925"/>
    </source>
</evidence>
<organism evidence="1 2">
    <name type="scientific">Paramecium octaurelia</name>
    <dbReference type="NCBI Taxonomy" id="43137"/>
    <lineage>
        <taxon>Eukaryota</taxon>
        <taxon>Sar</taxon>
        <taxon>Alveolata</taxon>
        <taxon>Ciliophora</taxon>
        <taxon>Intramacronucleata</taxon>
        <taxon>Oligohymenophorea</taxon>
        <taxon>Peniculida</taxon>
        <taxon>Parameciidae</taxon>
        <taxon>Paramecium</taxon>
    </lineage>
</organism>